<dbReference type="Pfam" id="PF02891">
    <property type="entry name" value="zf-MIZ"/>
    <property type="match status" value="1"/>
</dbReference>
<dbReference type="HAMAP" id="MF_01356">
    <property type="entry name" value="NDH1_NuoB"/>
    <property type="match status" value="1"/>
</dbReference>
<dbReference type="CDD" id="cd16650">
    <property type="entry name" value="SP-RING_PIAS-like"/>
    <property type="match status" value="1"/>
</dbReference>
<name>A0A498SNY4_ACAVI</name>
<proteinExistence type="inferred from homology"/>
<dbReference type="STRING" id="6277.A0A498SNY4"/>
<accession>A0A498SNY4</accession>
<dbReference type="SUPFAM" id="SSF68906">
    <property type="entry name" value="SAP domain"/>
    <property type="match status" value="1"/>
</dbReference>
<sequence length="847" mass="95289">MVATVTCQIRWESSKAIGPTSPMAPAEKGTRPKGIWGLLGSPWQDPLPKGEMAVTRLDDLNNMIHRCSIWPMTFGLACCAIEMMHFAAPRYDMDRFGVVFRASPRQSDVMIVAGTVTNKMAPAVRRVYDQMPEPKWVISMGSCANGGGYYHYSYSVLKGVDRIIPVDIYVPGCPPSAEALLYGVLQLQKKIKRKREGLMWHRRCYELKDFVVDVQWIMAAANRAELEALEASLQQFRVNELHILLSSFKCPKLGKKTELVQRCINLLQNARNQAAVIQKIREISSSRRYSASNAPSVPMYNHVDGNGVMNGYNPVMTLSSALMQQQYISTHNPFSSQVVQTRSLNIADLPFYDKQQTLLELSELPANISGIRSTSRLAFTFAVPPNIMPHIAYRNESATVLPRTELQLRFFLLDHSTEQHDDFPPNCNVKIDDVPVTLPNIIPTNKPNAEPKRPSRPVNITPYCQPPRDAMRPHRLVVEWSADKRSWAIGIYVVKRLTSDILLQRLLDNLATRRDAEETKRVIRNRLSSDDDAIQMETLRMSLLCPLGRTRMLIPVKAYDCTHLQCFDLSNFLKMNEKRPTWKCAVCNNGAPYKKLIIDGYFERVLKDTTLNITEVELFNDGGWRPVDEEDKSVSDNEEEISSSNDSKSLSKSVKNSALHNGNRINAVLDDDVIILDSDDDDEILQQRAQRRNITPSVVCIDLDDSDPVDLSPHTCQSSHISSTPLSFNSSTSLVASTSCASVTGTTVGSSAQISSNRPIMHYQQQQQSPHPSQSVQYFPNPAVSLVPPPDTVIAGTSNANYFHSFEQPYSYYQQDFNTRLIAEELRQFMANIQQSTNAPSFPRYSS</sequence>
<keyword evidence="11" id="KW-0408">Iron</keyword>
<dbReference type="FunFam" id="2.60.120.780:FF:000007">
    <property type="entry name" value="E3 SUMO-protein ligase gei-17"/>
    <property type="match status" value="1"/>
</dbReference>
<dbReference type="InterPro" id="IPR023321">
    <property type="entry name" value="PINIT"/>
</dbReference>
<dbReference type="GO" id="GO:0015990">
    <property type="term" value="P:electron transport coupled proton transport"/>
    <property type="evidence" value="ECO:0007669"/>
    <property type="project" value="TreeGrafter"/>
</dbReference>
<dbReference type="OrthoDB" id="5875376at2759"/>
<dbReference type="GO" id="GO:0032981">
    <property type="term" value="P:mitochondrial respiratory chain complex I assembly"/>
    <property type="evidence" value="ECO:0007669"/>
    <property type="project" value="TreeGrafter"/>
</dbReference>
<comment type="similarity">
    <text evidence="3 11">Belongs to the complex I 20 kDa subunit family.</text>
</comment>
<dbReference type="InterPro" id="IPR006137">
    <property type="entry name" value="NADH_UbQ_OxRdtase-like_20kDa"/>
</dbReference>
<evidence type="ECO:0000256" key="8">
    <source>
        <dbReference type="ARBA" id="ARBA00023027"/>
    </source>
</evidence>
<dbReference type="PANTHER" id="PTHR11995">
    <property type="entry name" value="NADH DEHYDROGENASE"/>
    <property type="match status" value="1"/>
</dbReference>
<dbReference type="GO" id="GO:0048038">
    <property type="term" value="F:quinone binding"/>
    <property type="evidence" value="ECO:0007669"/>
    <property type="project" value="InterPro"/>
</dbReference>
<dbReference type="GO" id="GO:0008137">
    <property type="term" value="F:NADH dehydrogenase (ubiquinone) activity"/>
    <property type="evidence" value="ECO:0007669"/>
    <property type="project" value="InterPro"/>
</dbReference>
<dbReference type="PROSITE" id="PS01150">
    <property type="entry name" value="COMPLEX1_20K"/>
    <property type="match status" value="1"/>
</dbReference>
<dbReference type="UniPathway" id="UPA00886"/>
<dbReference type="GO" id="GO:0005739">
    <property type="term" value="C:mitochondrion"/>
    <property type="evidence" value="ECO:0007669"/>
    <property type="project" value="GOC"/>
</dbReference>
<dbReference type="PROSITE" id="PS51044">
    <property type="entry name" value="ZF_SP_RING"/>
    <property type="match status" value="1"/>
</dbReference>
<dbReference type="Gene3D" id="1.10.720.30">
    <property type="entry name" value="SAP domain"/>
    <property type="match status" value="1"/>
</dbReference>
<dbReference type="GO" id="GO:0045271">
    <property type="term" value="C:respiratory chain complex I"/>
    <property type="evidence" value="ECO:0007669"/>
    <property type="project" value="TreeGrafter"/>
</dbReference>
<evidence type="ECO:0000256" key="7">
    <source>
        <dbReference type="ARBA" id="ARBA00022833"/>
    </source>
</evidence>
<dbReference type="SUPFAM" id="SSF56770">
    <property type="entry name" value="HydA/Nqo6-like"/>
    <property type="match status" value="1"/>
</dbReference>
<evidence type="ECO:0000256" key="1">
    <source>
        <dbReference type="ARBA" id="ARBA00004718"/>
    </source>
</evidence>
<evidence type="ECO:0000256" key="5">
    <source>
        <dbReference type="ARBA" id="ARBA00022723"/>
    </source>
</evidence>
<dbReference type="Proteomes" id="UP000276991">
    <property type="component" value="Unassembled WGS sequence"/>
</dbReference>
<keyword evidence="11" id="KW-0411">Iron-sulfur</keyword>
<keyword evidence="11" id="KW-0004">4Fe-4S</keyword>
<evidence type="ECO:0000313" key="16">
    <source>
        <dbReference type="Proteomes" id="UP000276991"/>
    </source>
</evidence>
<protein>
    <recommendedName>
        <fullName evidence="9">Probable NADH dehydrogenase [ubiquinone] iron-sulfur protein 7, mitochondrial</fullName>
    </recommendedName>
</protein>
<evidence type="ECO:0000259" key="14">
    <source>
        <dbReference type="PROSITE" id="PS51466"/>
    </source>
</evidence>
<dbReference type="GO" id="GO:0016925">
    <property type="term" value="P:protein sumoylation"/>
    <property type="evidence" value="ECO:0007669"/>
    <property type="project" value="UniProtKB-UniPathway"/>
</dbReference>
<dbReference type="InterPro" id="IPR038654">
    <property type="entry name" value="PINIT_sf"/>
</dbReference>
<feature type="region of interest" description="Disordered" evidence="12">
    <location>
        <begin position="627"/>
        <end position="655"/>
    </location>
</feature>
<dbReference type="InterPro" id="IPR036361">
    <property type="entry name" value="SAP_dom_sf"/>
</dbReference>
<dbReference type="GO" id="GO:0009060">
    <property type="term" value="P:aerobic respiration"/>
    <property type="evidence" value="ECO:0007669"/>
    <property type="project" value="TreeGrafter"/>
</dbReference>
<dbReference type="PANTHER" id="PTHR11995:SF14">
    <property type="entry name" value="NADH DEHYDROGENASE [UBIQUINONE] IRON-SULFUR PROTEIN 7, MITOCHONDRIAL"/>
    <property type="match status" value="1"/>
</dbReference>
<dbReference type="Gene3D" id="3.30.40.10">
    <property type="entry name" value="Zinc/RING finger domain, C3HC4 (zinc finger)"/>
    <property type="match status" value="1"/>
</dbReference>
<feature type="compositionally biased region" description="Low complexity" evidence="12">
    <location>
        <begin position="642"/>
        <end position="655"/>
    </location>
</feature>
<dbReference type="PROSITE" id="PS51466">
    <property type="entry name" value="PINIT"/>
    <property type="match status" value="1"/>
</dbReference>
<evidence type="ECO:0000256" key="10">
    <source>
        <dbReference type="PROSITE-ProRule" id="PRU00452"/>
    </source>
</evidence>
<evidence type="ECO:0000256" key="6">
    <source>
        <dbReference type="ARBA" id="ARBA00022771"/>
    </source>
</evidence>
<dbReference type="GO" id="GO:0008270">
    <property type="term" value="F:zinc ion binding"/>
    <property type="evidence" value="ECO:0007669"/>
    <property type="project" value="UniProtKB-KW"/>
</dbReference>
<feature type="domain" description="PINIT" evidence="14">
    <location>
        <begin position="330"/>
        <end position="497"/>
    </location>
</feature>
<evidence type="ECO:0000256" key="12">
    <source>
        <dbReference type="SAM" id="MobiDB-lite"/>
    </source>
</evidence>
<comment type="pathway">
    <text evidence="1">Protein modification; protein sumoylation.</text>
</comment>
<evidence type="ECO:0000313" key="15">
    <source>
        <dbReference type="EMBL" id="VBB30521.1"/>
    </source>
</evidence>
<keyword evidence="6 10" id="KW-0863">Zinc-finger</keyword>
<evidence type="ECO:0000256" key="3">
    <source>
        <dbReference type="ARBA" id="ARBA00009173"/>
    </source>
</evidence>
<comment type="subunit">
    <text evidence="4">Complex I is composed of 45 different subunits This is a component of the iron-sulfur (IP) fragment of the enzyme.</text>
</comment>
<dbReference type="FunFam" id="3.40.50.12280:FF:000001">
    <property type="entry name" value="NADH-quinone oxidoreductase subunit B 2"/>
    <property type="match status" value="1"/>
</dbReference>
<evidence type="ECO:0000256" key="4">
    <source>
        <dbReference type="ARBA" id="ARBA00011163"/>
    </source>
</evidence>
<gene>
    <name evidence="15" type="ORF">NAV_LOCUS5312</name>
</gene>
<evidence type="ECO:0000256" key="2">
    <source>
        <dbReference type="ARBA" id="ARBA00005383"/>
    </source>
</evidence>
<feature type="compositionally biased region" description="Acidic residues" evidence="12">
    <location>
        <begin position="628"/>
        <end position="641"/>
    </location>
</feature>
<dbReference type="Pfam" id="PF14324">
    <property type="entry name" value="PINIT"/>
    <property type="match status" value="1"/>
</dbReference>
<dbReference type="EMBL" id="UPTC01000902">
    <property type="protein sequence ID" value="VBB30521.1"/>
    <property type="molecule type" value="Genomic_DNA"/>
</dbReference>
<reference evidence="15 16" key="1">
    <citation type="submission" date="2018-08" db="EMBL/GenBank/DDBJ databases">
        <authorList>
            <person name="Laetsch R D."/>
            <person name="Stevens L."/>
            <person name="Kumar S."/>
            <person name="Blaxter L. M."/>
        </authorList>
    </citation>
    <scope>NUCLEOTIDE SEQUENCE [LARGE SCALE GENOMIC DNA]</scope>
</reference>
<dbReference type="Gene3D" id="3.40.50.12280">
    <property type="match status" value="1"/>
</dbReference>
<dbReference type="InterPro" id="IPR006138">
    <property type="entry name" value="NADH_UQ_OxRdtase_20Kd_su"/>
</dbReference>
<dbReference type="InterPro" id="IPR013083">
    <property type="entry name" value="Znf_RING/FYVE/PHD"/>
</dbReference>
<dbReference type="Gene3D" id="2.60.120.780">
    <property type="entry name" value="PINIT domain"/>
    <property type="match status" value="1"/>
</dbReference>
<dbReference type="InterPro" id="IPR004181">
    <property type="entry name" value="Znf_MIZ"/>
</dbReference>
<feature type="region of interest" description="Disordered" evidence="12">
    <location>
        <begin position="442"/>
        <end position="465"/>
    </location>
</feature>
<keyword evidence="16" id="KW-1185">Reference proteome</keyword>
<dbReference type="Pfam" id="PF01058">
    <property type="entry name" value="Oxidored_q6"/>
    <property type="match status" value="1"/>
</dbReference>
<dbReference type="GO" id="GO:0051539">
    <property type="term" value="F:4 iron, 4 sulfur cluster binding"/>
    <property type="evidence" value="ECO:0007669"/>
    <property type="project" value="UniProtKB-KW"/>
</dbReference>
<organism evidence="15 16">
    <name type="scientific">Acanthocheilonema viteae</name>
    <name type="common">Filarial nematode worm</name>
    <name type="synonym">Dipetalonema viteae</name>
    <dbReference type="NCBI Taxonomy" id="6277"/>
    <lineage>
        <taxon>Eukaryota</taxon>
        <taxon>Metazoa</taxon>
        <taxon>Ecdysozoa</taxon>
        <taxon>Nematoda</taxon>
        <taxon>Chromadorea</taxon>
        <taxon>Rhabditida</taxon>
        <taxon>Spirurina</taxon>
        <taxon>Spiruromorpha</taxon>
        <taxon>Filarioidea</taxon>
        <taxon>Onchocercidae</taxon>
        <taxon>Acanthocheilonema</taxon>
    </lineage>
</organism>
<evidence type="ECO:0000256" key="11">
    <source>
        <dbReference type="RuleBase" id="RU004464"/>
    </source>
</evidence>
<feature type="domain" description="SP-RING-type" evidence="13">
    <location>
        <begin position="530"/>
        <end position="611"/>
    </location>
</feature>
<keyword evidence="7" id="KW-0862">Zinc</keyword>
<dbReference type="NCBIfam" id="TIGR01957">
    <property type="entry name" value="nuoB_fam"/>
    <property type="match status" value="1"/>
</dbReference>
<evidence type="ECO:0000256" key="9">
    <source>
        <dbReference type="ARBA" id="ARBA00071853"/>
    </source>
</evidence>
<evidence type="ECO:0000259" key="13">
    <source>
        <dbReference type="PROSITE" id="PS51044"/>
    </source>
</evidence>
<comment type="similarity">
    <text evidence="2">Belongs to the PIAS family.</text>
</comment>
<keyword evidence="5 11" id="KW-0479">Metal-binding</keyword>
<dbReference type="AlphaFoldDB" id="A0A498SNY4"/>
<keyword evidence="8 11" id="KW-0520">NAD</keyword>
<dbReference type="NCBIfam" id="NF005012">
    <property type="entry name" value="PRK06411.1"/>
    <property type="match status" value="1"/>
</dbReference>